<dbReference type="Gene3D" id="3.40.1170.60">
    <property type="match status" value="1"/>
</dbReference>
<dbReference type="EMBL" id="JAJNUY010000009">
    <property type="protein sequence ID" value="MCD5563185.1"/>
    <property type="molecule type" value="Genomic_DNA"/>
</dbReference>
<dbReference type="GO" id="GO:0009432">
    <property type="term" value="P:SOS response"/>
    <property type="evidence" value="ECO:0007669"/>
    <property type="project" value="TreeGrafter"/>
</dbReference>
<evidence type="ECO:0000313" key="8">
    <source>
        <dbReference type="EMBL" id="MCD5563185.1"/>
    </source>
</evidence>
<dbReference type="RefSeq" id="WP_016395893.1">
    <property type="nucleotide sequence ID" value="NZ_CP046131.1"/>
</dbReference>
<evidence type="ECO:0000313" key="9">
    <source>
        <dbReference type="Proteomes" id="UP001200334"/>
    </source>
</evidence>
<evidence type="ECO:0000256" key="5">
    <source>
        <dbReference type="ARBA" id="ARBA00022932"/>
    </source>
</evidence>
<dbReference type="Proteomes" id="UP001200334">
    <property type="component" value="Unassembled WGS sequence"/>
</dbReference>
<proteinExistence type="inferred from homology"/>
<dbReference type="GO" id="GO:0003887">
    <property type="term" value="F:DNA-directed DNA polymerase activity"/>
    <property type="evidence" value="ECO:0007669"/>
    <property type="project" value="UniProtKB-KW"/>
</dbReference>
<keyword evidence="5" id="KW-0239">DNA-directed DNA polymerase</keyword>
<dbReference type="InterPro" id="IPR036775">
    <property type="entry name" value="DNA_pol_Y-fam_lit_finger_sf"/>
</dbReference>
<dbReference type="EMBL" id="CP031023">
    <property type="protein sequence ID" value="AZA16796.1"/>
    <property type="molecule type" value="Genomic_DNA"/>
</dbReference>
<dbReference type="CDD" id="cd01700">
    <property type="entry name" value="PolY_Pol_V_umuC"/>
    <property type="match status" value="1"/>
</dbReference>
<accession>A0A061C4H7</accession>
<dbReference type="InterPro" id="IPR017961">
    <property type="entry name" value="DNA_pol_Y-fam_little_finger"/>
</dbReference>
<protein>
    <submittedName>
        <fullName evidence="7">Nucleotidyltransferase</fullName>
    </submittedName>
    <submittedName>
        <fullName evidence="8">Y-family DNA polymerase</fullName>
    </submittedName>
</protein>
<dbReference type="Gene3D" id="3.30.70.270">
    <property type="match status" value="1"/>
</dbReference>
<gene>
    <name evidence="7" type="ORF">DQL93_10185</name>
    <name evidence="8" type="ORF">LOB85_03320</name>
</gene>
<dbReference type="PROSITE" id="PS50173">
    <property type="entry name" value="UMUC"/>
    <property type="match status" value="1"/>
</dbReference>
<dbReference type="GO" id="GO:0005829">
    <property type="term" value="C:cytosol"/>
    <property type="evidence" value="ECO:0007669"/>
    <property type="project" value="TreeGrafter"/>
</dbReference>
<keyword evidence="2" id="KW-0515">Mutator protein</keyword>
<evidence type="ECO:0000313" key="7">
    <source>
        <dbReference type="EMBL" id="AZA16796.1"/>
    </source>
</evidence>
<evidence type="ECO:0000256" key="4">
    <source>
        <dbReference type="ARBA" id="ARBA00022705"/>
    </source>
</evidence>
<keyword evidence="7" id="KW-0808">Transferase</keyword>
<dbReference type="SUPFAM" id="SSF56672">
    <property type="entry name" value="DNA/RNA polymerases"/>
    <property type="match status" value="1"/>
</dbReference>
<dbReference type="GO" id="GO:0003684">
    <property type="term" value="F:damaged DNA binding"/>
    <property type="evidence" value="ECO:0007669"/>
    <property type="project" value="InterPro"/>
</dbReference>
<organism evidence="7">
    <name type="scientific">Lactobacillus delbrueckii subsp. lactis</name>
    <dbReference type="NCBI Taxonomy" id="29397"/>
    <lineage>
        <taxon>Bacteria</taxon>
        <taxon>Bacillati</taxon>
        <taxon>Bacillota</taxon>
        <taxon>Bacilli</taxon>
        <taxon>Lactobacillales</taxon>
        <taxon>Lactobacillaceae</taxon>
        <taxon>Lactobacillus</taxon>
    </lineage>
</organism>
<keyword evidence="3" id="KW-0548">Nucleotidyltransferase</keyword>
<feature type="domain" description="UmuC" evidence="6">
    <location>
        <begin position="12"/>
        <end position="208"/>
    </location>
</feature>
<dbReference type="Pfam" id="PF11799">
    <property type="entry name" value="IMS_C"/>
    <property type="match status" value="1"/>
</dbReference>
<comment type="similarity">
    <text evidence="1">Belongs to the DNA polymerase type-Y family.</text>
</comment>
<dbReference type="GO" id="GO:0006281">
    <property type="term" value="P:DNA repair"/>
    <property type="evidence" value="ECO:0007669"/>
    <property type="project" value="InterPro"/>
</dbReference>
<reference evidence="8 9" key="2">
    <citation type="submission" date="2021-12" db="EMBL/GenBank/DDBJ databases">
        <title>Antimicrobial susceptibility of Lactobacillus delbrueckii subsp. lactis obtained from milk products and other habitats.</title>
        <authorList>
            <person name="Shani N."/>
        </authorList>
    </citation>
    <scope>NUCLEOTIDE SEQUENCE [LARGE SCALE GENOMIC DNA]</scope>
    <source>
        <strain evidence="8 9">FAM 21755</strain>
    </source>
</reference>
<dbReference type="GO" id="GO:0006260">
    <property type="term" value="P:DNA replication"/>
    <property type="evidence" value="ECO:0007669"/>
    <property type="project" value="UniProtKB-KW"/>
</dbReference>
<dbReference type="PANTHER" id="PTHR11076">
    <property type="entry name" value="DNA REPAIR POLYMERASE UMUC / TRANSFERASE FAMILY MEMBER"/>
    <property type="match status" value="1"/>
</dbReference>
<evidence type="ECO:0000256" key="2">
    <source>
        <dbReference type="ARBA" id="ARBA00022457"/>
    </source>
</evidence>
<dbReference type="InterPro" id="IPR050116">
    <property type="entry name" value="DNA_polymerase-Y"/>
</dbReference>
<dbReference type="AlphaFoldDB" id="A0A061C4H7"/>
<dbReference type="GO" id="GO:0042276">
    <property type="term" value="P:error-prone translesion synthesis"/>
    <property type="evidence" value="ECO:0007669"/>
    <property type="project" value="TreeGrafter"/>
</dbReference>
<dbReference type="Pfam" id="PF00817">
    <property type="entry name" value="IMS"/>
    <property type="match status" value="1"/>
</dbReference>
<dbReference type="InterPro" id="IPR043502">
    <property type="entry name" value="DNA/RNA_pol_sf"/>
</dbReference>
<evidence type="ECO:0000256" key="1">
    <source>
        <dbReference type="ARBA" id="ARBA00010945"/>
    </source>
</evidence>
<dbReference type="Gene3D" id="3.30.1490.100">
    <property type="entry name" value="DNA polymerase, Y-family, little finger domain"/>
    <property type="match status" value="1"/>
</dbReference>
<name>A0A061C4H7_LACDL</name>
<evidence type="ECO:0000256" key="3">
    <source>
        <dbReference type="ARBA" id="ARBA00022695"/>
    </source>
</evidence>
<reference evidence="7" key="1">
    <citation type="submission" date="2018-07" db="EMBL/GenBank/DDBJ databases">
        <authorList>
            <person name="Somerville V."/>
        </authorList>
    </citation>
    <scope>NUCLEOTIDE SEQUENCE</scope>
    <source>
        <strain evidence="7">NWC_2_2</strain>
    </source>
</reference>
<keyword evidence="4" id="KW-0235">DNA replication</keyword>
<dbReference type="SUPFAM" id="SSF100879">
    <property type="entry name" value="Lesion bypass DNA polymerase (Y-family), little finger domain"/>
    <property type="match status" value="1"/>
</dbReference>
<dbReference type="Gene3D" id="1.10.150.20">
    <property type="entry name" value="5' to 3' exonuclease, C-terminal subdomain"/>
    <property type="match status" value="1"/>
</dbReference>
<dbReference type="InterPro" id="IPR043128">
    <property type="entry name" value="Rev_trsase/Diguanyl_cyclase"/>
</dbReference>
<evidence type="ECO:0000259" key="6">
    <source>
        <dbReference type="PROSITE" id="PS50173"/>
    </source>
</evidence>
<dbReference type="PANTHER" id="PTHR11076:SF35">
    <property type="entry name" value="DNA REPAIR PROTEIN HOMOLOG YOBH"/>
    <property type="match status" value="1"/>
</dbReference>
<dbReference type="InterPro" id="IPR001126">
    <property type="entry name" value="UmuC"/>
</dbReference>
<sequence length="435" mass="49263">MYDYRYEPHRVIFMIDNKSFYASCEALRLGLNPMEVALAVVSQQVGTDWGSGLIMAASPLAKKKYGLSNVMRARDLPPKDQAPDLMLVEQHMNLYIKRSMEVLQIFRKYAADEDIHVYSIDESMIDMTESWHLFGDDPYLVARKIQKDIHDSLSLYTTCGIGENPLLAKLAMDISAKHRTSMIACWHYIDVPDTIWKIPKLEDVWGINVKTADHLRRLGINNMYDLAHSDPAILKKEFGVIGDQLFAMSWGVDRSIIKQKYRPKSKSYGNSQILSRDYEDQREIEIVIQEIGDQVAARIRAQHLLAGRVSLYVGYADYEADPAGFSIQEKITPTDISSDLVAKLRALFRRKWRGQAVRRLGVTYSNLAPAGCQQLTFFLPPAEQIKQQKRDQVVDKLRKKYGFASVVRASSLLPGATAIARSRLVGGHNGGNAYE</sequence>